<geneLocation type="plasmid" evidence="3 4">
    <name>unnamed1</name>
</geneLocation>
<feature type="chain" id="PRO_5039553147" evidence="2">
    <location>
        <begin position="21"/>
        <end position="568"/>
    </location>
</feature>
<dbReference type="PROSITE" id="PS51257">
    <property type="entry name" value="PROKAR_LIPOPROTEIN"/>
    <property type="match status" value="1"/>
</dbReference>
<accession>A0A6C0PAA5</accession>
<keyword evidence="3" id="KW-0614">Plasmid</keyword>
<dbReference type="KEGG" id="prz:GZH47_31925"/>
<sequence>MRKWMSIVLSVALVASIITGCTTQKHDAQKKADTEGTNKASNTGNVETAQQEKGTTNEFGWAVPEKTINIDFYAGQDNPEKQKQAQEILQKWLLDHFNVRLNGIYYDVNVDQKLNLMLASGDYPEVITNLSEEQAARFISRGKAVELTPYIDKIAPNIRKKLGDLYKSYLNEEGKLFYIPKFFDAGPFADFSAHIRYDWWKELGSPVINTPDDYFEVMKKMQAAHPKNAKGEKTYALSGFDMSGWGNIFGMLNGIWGLKDGYKEENGNLVHWINTPEGLEMTKYINRYNVEGLLDPDMFINKYDDWKAKFSNERIMGELGPWWVSWNAGHEVWQKSDPHWTDEKRYVQISIKAPSAEKAYLSPQNRRGGLYTIITDKAKDPEAIMKWLNFAITDTGSMITGWGPPNLEESLWTYKDGKFTYTEGPKKKMLDGNFDFTLTEKLGTTRFSLSQSKGAVVSNGESYFPYAYDAYFNKFNKWRAMMDQNLKETVFDNTLQSITIPPTSDLGTKDQQITDALNAGWAKAVLSKSPEECEKAFMELRDKVNKMGMHDLEKYRTEVYQQRLKTWK</sequence>
<evidence type="ECO:0000256" key="1">
    <source>
        <dbReference type="SAM" id="MobiDB-lite"/>
    </source>
</evidence>
<dbReference type="Proteomes" id="UP000479114">
    <property type="component" value="Plasmid unnamed1"/>
</dbReference>
<dbReference type="InterPro" id="IPR050490">
    <property type="entry name" value="Bact_solute-bd_prot1"/>
</dbReference>
<dbReference type="EMBL" id="CP048287">
    <property type="protein sequence ID" value="QHW35504.1"/>
    <property type="molecule type" value="Genomic_DNA"/>
</dbReference>
<dbReference type="InterPro" id="IPR006059">
    <property type="entry name" value="SBP"/>
</dbReference>
<gene>
    <name evidence="3" type="ORF">GZH47_31925</name>
</gene>
<dbReference type="SUPFAM" id="SSF53850">
    <property type="entry name" value="Periplasmic binding protein-like II"/>
    <property type="match status" value="1"/>
</dbReference>
<dbReference type="AlphaFoldDB" id="A0A6C0PAA5"/>
<feature type="compositionally biased region" description="Polar residues" evidence="1">
    <location>
        <begin position="37"/>
        <end position="54"/>
    </location>
</feature>
<evidence type="ECO:0000256" key="2">
    <source>
        <dbReference type="SAM" id="SignalP"/>
    </source>
</evidence>
<proteinExistence type="predicted"/>
<name>A0A6C0PAA5_9BACL</name>
<feature type="compositionally biased region" description="Basic and acidic residues" evidence="1">
    <location>
        <begin position="25"/>
        <end position="36"/>
    </location>
</feature>
<evidence type="ECO:0000313" key="4">
    <source>
        <dbReference type="Proteomes" id="UP000479114"/>
    </source>
</evidence>
<dbReference type="PANTHER" id="PTHR43649:SF12">
    <property type="entry name" value="DIACETYLCHITOBIOSE BINDING PROTEIN DASA"/>
    <property type="match status" value="1"/>
</dbReference>
<feature type="signal peptide" evidence="2">
    <location>
        <begin position="1"/>
        <end position="20"/>
    </location>
</feature>
<dbReference type="PANTHER" id="PTHR43649">
    <property type="entry name" value="ARABINOSE-BINDING PROTEIN-RELATED"/>
    <property type="match status" value="1"/>
</dbReference>
<evidence type="ECO:0000313" key="3">
    <source>
        <dbReference type="EMBL" id="QHW35504.1"/>
    </source>
</evidence>
<organism evidence="3 4">
    <name type="scientific">Paenibacillus rhizovicinus</name>
    <dbReference type="NCBI Taxonomy" id="2704463"/>
    <lineage>
        <taxon>Bacteria</taxon>
        <taxon>Bacillati</taxon>
        <taxon>Bacillota</taxon>
        <taxon>Bacilli</taxon>
        <taxon>Bacillales</taxon>
        <taxon>Paenibacillaceae</taxon>
        <taxon>Paenibacillus</taxon>
    </lineage>
</organism>
<dbReference type="RefSeq" id="WP_162645650.1">
    <property type="nucleotide sequence ID" value="NZ_CP048287.1"/>
</dbReference>
<reference evidence="3 4" key="1">
    <citation type="submission" date="2020-02" db="EMBL/GenBank/DDBJ databases">
        <title>Paenibacillus sp. nov., isolated from rhizosphere soil of tomato.</title>
        <authorList>
            <person name="Weon H.-Y."/>
            <person name="Lee S.A."/>
        </authorList>
    </citation>
    <scope>NUCLEOTIDE SEQUENCE [LARGE SCALE GENOMIC DNA]</scope>
    <source>
        <strain evidence="3 4">14171R-81</strain>
        <plasmid evidence="3 4">unnamed1</plasmid>
    </source>
</reference>
<keyword evidence="4" id="KW-1185">Reference proteome</keyword>
<dbReference type="Pfam" id="PF01547">
    <property type="entry name" value="SBP_bac_1"/>
    <property type="match status" value="1"/>
</dbReference>
<dbReference type="Gene3D" id="3.40.190.10">
    <property type="entry name" value="Periplasmic binding protein-like II"/>
    <property type="match status" value="2"/>
</dbReference>
<keyword evidence="2" id="KW-0732">Signal</keyword>
<feature type="region of interest" description="Disordered" evidence="1">
    <location>
        <begin position="25"/>
        <end position="54"/>
    </location>
</feature>
<protein>
    <submittedName>
        <fullName evidence="3">Extracellular solute-binding protein</fullName>
    </submittedName>
</protein>